<dbReference type="Gene3D" id="3.40.50.2300">
    <property type="match status" value="2"/>
</dbReference>
<dbReference type="CDD" id="cd06284">
    <property type="entry name" value="PBP1_LacI-like"/>
    <property type="match status" value="1"/>
</dbReference>
<sequence length="337" mass="36886">MTGIREIAIEAEVSPATVSRVLRNPELVSEEKRLRVMEIINRTGYTPNSLGVGLRKAKSNRLVAIIPDAISAFNYPVIRAIESIALEHGYSLLLGDTQEMVSRERSFAAMVRSRQADGILLFCPRLPFDVEPSIPLSEQLPPLVNACELVPINGLAQVDIDNALAAEDGVNYLLSLGHKRIGVVAGNLTSPSTRNRLEGYRRAIHKAGIAYDDSIVKVGDYGLEKAERATLDLIQCPNRPTAIFAFSDEMALSCISTLYKQQLQVPRDISVLGFDNISYANYCNPALTTVAQPMADIGKVCMELLLPQLNGEPMPVIKRVLKHELIVRASTGPAPTR</sequence>
<evidence type="ECO:0000313" key="7">
    <source>
        <dbReference type="Proteomes" id="UP001595548"/>
    </source>
</evidence>
<reference evidence="7" key="1">
    <citation type="journal article" date="2019" name="Int. J. Syst. Evol. Microbiol.">
        <title>The Global Catalogue of Microorganisms (GCM) 10K type strain sequencing project: providing services to taxonomists for standard genome sequencing and annotation.</title>
        <authorList>
            <consortium name="The Broad Institute Genomics Platform"/>
            <consortium name="The Broad Institute Genome Sequencing Center for Infectious Disease"/>
            <person name="Wu L."/>
            <person name="Ma J."/>
        </authorList>
    </citation>
    <scope>NUCLEOTIDE SEQUENCE [LARGE SCALE GENOMIC DNA]</scope>
    <source>
        <strain evidence="7">KCTC 52141</strain>
    </source>
</reference>
<evidence type="ECO:0000256" key="3">
    <source>
        <dbReference type="ARBA" id="ARBA00023125"/>
    </source>
</evidence>
<dbReference type="InterPro" id="IPR000843">
    <property type="entry name" value="HTH_LacI"/>
</dbReference>
<dbReference type="Pfam" id="PF13377">
    <property type="entry name" value="Peripla_BP_3"/>
    <property type="match status" value="1"/>
</dbReference>
<dbReference type="InterPro" id="IPR028082">
    <property type="entry name" value="Peripla_BP_I"/>
</dbReference>
<dbReference type="InterPro" id="IPR046335">
    <property type="entry name" value="LacI/GalR-like_sensor"/>
</dbReference>
<protein>
    <submittedName>
        <fullName evidence="6">LacI family DNA-binding transcriptional regulator</fullName>
    </submittedName>
</protein>
<dbReference type="CDD" id="cd01392">
    <property type="entry name" value="HTH_LacI"/>
    <property type="match status" value="1"/>
</dbReference>
<dbReference type="InterPro" id="IPR010982">
    <property type="entry name" value="Lambda_DNA-bd_dom_sf"/>
</dbReference>
<dbReference type="Proteomes" id="UP001595548">
    <property type="component" value="Unassembled WGS sequence"/>
</dbReference>
<dbReference type="SUPFAM" id="SSF47413">
    <property type="entry name" value="lambda repressor-like DNA-binding domains"/>
    <property type="match status" value="1"/>
</dbReference>
<evidence type="ECO:0000256" key="4">
    <source>
        <dbReference type="ARBA" id="ARBA00023163"/>
    </source>
</evidence>
<accession>A0ABV7HP37</accession>
<organism evidence="6 7">
    <name type="scientific">Gilvimarinus japonicus</name>
    <dbReference type="NCBI Taxonomy" id="1796469"/>
    <lineage>
        <taxon>Bacteria</taxon>
        <taxon>Pseudomonadati</taxon>
        <taxon>Pseudomonadota</taxon>
        <taxon>Gammaproteobacteria</taxon>
        <taxon>Cellvibrionales</taxon>
        <taxon>Cellvibrionaceae</taxon>
        <taxon>Gilvimarinus</taxon>
    </lineage>
</organism>
<evidence type="ECO:0000256" key="2">
    <source>
        <dbReference type="ARBA" id="ARBA00023015"/>
    </source>
</evidence>
<dbReference type="SMART" id="SM00354">
    <property type="entry name" value="HTH_LACI"/>
    <property type="match status" value="1"/>
</dbReference>
<comment type="caution">
    <text evidence="6">The sequence shown here is derived from an EMBL/GenBank/DDBJ whole genome shotgun (WGS) entry which is preliminary data.</text>
</comment>
<keyword evidence="1" id="KW-0678">Repressor</keyword>
<dbReference type="RefSeq" id="WP_382414731.1">
    <property type="nucleotide sequence ID" value="NZ_AP031500.1"/>
</dbReference>
<dbReference type="PROSITE" id="PS00356">
    <property type="entry name" value="HTH_LACI_1"/>
    <property type="match status" value="1"/>
</dbReference>
<evidence type="ECO:0000256" key="1">
    <source>
        <dbReference type="ARBA" id="ARBA00022491"/>
    </source>
</evidence>
<dbReference type="PANTHER" id="PTHR30146">
    <property type="entry name" value="LACI-RELATED TRANSCRIPTIONAL REPRESSOR"/>
    <property type="match status" value="1"/>
</dbReference>
<dbReference type="GO" id="GO:0003677">
    <property type="term" value="F:DNA binding"/>
    <property type="evidence" value="ECO:0007669"/>
    <property type="project" value="UniProtKB-KW"/>
</dbReference>
<evidence type="ECO:0000259" key="5">
    <source>
        <dbReference type="PROSITE" id="PS50932"/>
    </source>
</evidence>
<keyword evidence="3 6" id="KW-0238">DNA-binding</keyword>
<keyword evidence="2" id="KW-0805">Transcription regulation</keyword>
<dbReference type="SUPFAM" id="SSF53822">
    <property type="entry name" value="Periplasmic binding protein-like I"/>
    <property type="match status" value="1"/>
</dbReference>
<dbReference type="EMBL" id="JBHRTL010000004">
    <property type="protein sequence ID" value="MFC3154468.1"/>
    <property type="molecule type" value="Genomic_DNA"/>
</dbReference>
<keyword evidence="4" id="KW-0804">Transcription</keyword>
<dbReference type="Pfam" id="PF00356">
    <property type="entry name" value="LacI"/>
    <property type="match status" value="1"/>
</dbReference>
<feature type="domain" description="HTH lacI-type" evidence="5">
    <location>
        <begin position="2"/>
        <end position="56"/>
    </location>
</feature>
<name>A0ABV7HP37_9GAMM</name>
<keyword evidence="7" id="KW-1185">Reference proteome</keyword>
<dbReference type="PROSITE" id="PS50932">
    <property type="entry name" value="HTH_LACI_2"/>
    <property type="match status" value="1"/>
</dbReference>
<evidence type="ECO:0000313" key="6">
    <source>
        <dbReference type="EMBL" id="MFC3154468.1"/>
    </source>
</evidence>
<dbReference type="PANTHER" id="PTHR30146:SF151">
    <property type="entry name" value="HTH-TYPE TRANSCRIPTIONAL REPRESSOR CYTR"/>
    <property type="match status" value="1"/>
</dbReference>
<gene>
    <name evidence="6" type="ORF">ACFOEB_04570</name>
</gene>
<proteinExistence type="predicted"/>
<dbReference type="Gene3D" id="1.10.260.40">
    <property type="entry name" value="lambda repressor-like DNA-binding domains"/>
    <property type="match status" value="1"/>
</dbReference>